<reference evidence="3 4" key="1">
    <citation type="submission" date="2014-04" db="EMBL/GenBank/DDBJ databases">
        <authorList>
            <consortium name="DOE Joint Genome Institute"/>
            <person name="Kuo A."/>
            <person name="Girlanda M."/>
            <person name="Perotto S."/>
            <person name="Kohler A."/>
            <person name="Nagy L.G."/>
            <person name="Floudas D."/>
            <person name="Copeland A."/>
            <person name="Barry K.W."/>
            <person name="Cichocki N."/>
            <person name="Veneault-Fourrey C."/>
            <person name="LaButti K."/>
            <person name="Lindquist E.A."/>
            <person name="Lipzen A."/>
            <person name="Lundell T."/>
            <person name="Morin E."/>
            <person name="Murat C."/>
            <person name="Sun H."/>
            <person name="Tunlid A."/>
            <person name="Henrissat B."/>
            <person name="Grigoriev I.V."/>
            <person name="Hibbett D.S."/>
            <person name="Martin F."/>
            <person name="Nordberg H.P."/>
            <person name="Cantor M.N."/>
            <person name="Hua S.X."/>
        </authorList>
    </citation>
    <scope>NUCLEOTIDE SEQUENCE [LARGE SCALE GENOMIC DNA]</scope>
    <source>
        <strain evidence="3 4">MUT 4182</strain>
    </source>
</reference>
<dbReference type="EMBL" id="KN822990">
    <property type="protein sequence ID" value="KIO28781.1"/>
    <property type="molecule type" value="Genomic_DNA"/>
</dbReference>
<dbReference type="Gene3D" id="3.30.710.10">
    <property type="entry name" value="Potassium Channel Kv1.1, Chain A"/>
    <property type="match status" value="1"/>
</dbReference>
<dbReference type="HOGENOM" id="CLU_033082_7_1_1"/>
<evidence type="ECO:0000313" key="4">
    <source>
        <dbReference type="Proteomes" id="UP000054248"/>
    </source>
</evidence>
<evidence type="ECO:0000259" key="2">
    <source>
        <dbReference type="PROSITE" id="PS50097"/>
    </source>
</evidence>
<protein>
    <recommendedName>
        <fullName evidence="2">BTB domain-containing protein</fullName>
    </recommendedName>
</protein>
<gene>
    <name evidence="3" type="ORF">M407DRAFT_22039</name>
</gene>
<name>A0A0C3QM14_9AGAM</name>
<dbReference type="InterPro" id="IPR000210">
    <property type="entry name" value="BTB/POZ_dom"/>
</dbReference>
<dbReference type="Proteomes" id="UP000054248">
    <property type="component" value="Unassembled WGS sequence"/>
</dbReference>
<evidence type="ECO:0000256" key="1">
    <source>
        <dbReference type="SAM" id="MobiDB-lite"/>
    </source>
</evidence>
<accession>A0A0C3QM14</accession>
<keyword evidence="4" id="KW-1185">Reference proteome</keyword>
<dbReference type="OrthoDB" id="3218112at2759"/>
<dbReference type="SUPFAM" id="SSF54695">
    <property type="entry name" value="POZ domain"/>
    <property type="match status" value="1"/>
</dbReference>
<feature type="compositionally biased region" description="Basic and acidic residues" evidence="1">
    <location>
        <begin position="69"/>
        <end position="87"/>
    </location>
</feature>
<dbReference type="InterPro" id="IPR011333">
    <property type="entry name" value="SKP1/BTB/POZ_sf"/>
</dbReference>
<feature type="domain" description="BTB" evidence="2">
    <location>
        <begin position="96"/>
        <end position="152"/>
    </location>
</feature>
<evidence type="ECO:0000313" key="3">
    <source>
        <dbReference type="EMBL" id="KIO28781.1"/>
    </source>
</evidence>
<proteinExistence type="predicted"/>
<organism evidence="3 4">
    <name type="scientific">Tulasnella calospora MUT 4182</name>
    <dbReference type="NCBI Taxonomy" id="1051891"/>
    <lineage>
        <taxon>Eukaryota</taxon>
        <taxon>Fungi</taxon>
        <taxon>Dikarya</taxon>
        <taxon>Basidiomycota</taxon>
        <taxon>Agaricomycotina</taxon>
        <taxon>Agaricomycetes</taxon>
        <taxon>Cantharellales</taxon>
        <taxon>Tulasnellaceae</taxon>
        <taxon>Tulasnella</taxon>
    </lineage>
</organism>
<dbReference type="AlphaFoldDB" id="A0A0C3QM14"/>
<reference evidence="4" key="2">
    <citation type="submission" date="2015-01" db="EMBL/GenBank/DDBJ databases">
        <title>Evolutionary Origins and Diversification of the Mycorrhizal Mutualists.</title>
        <authorList>
            <consortium name="DOE Joint Genome Institute"/>
            <consortium name="Mycorrhizal Genomics Consortium"/>
            <person name="Kohler A."/>
            <person name="Kuo A."/>
            <person name="Nagy L.G."/>
            <person name="Floudas D."/>
            <person name="Copeland A."/>
            <person name="Barry K.W."/>
            <person name="Cichocki N."/>
            <person name="Veneault-Fourrey C."/>
            <person name="LaButti K."/>
            <person name="Lindquist E.A."/>
            <person name="Lipzen A."/>
            <person name="Lundell T."/>
            <person name="Morin E."/>
            <person name="Murat C."/>
            <person name="Riley R."/>
            <person name="Ohm R."/>
            <person name="Sun H."/>
            <person name="Tunlid A."/>
            <person name="Henrissat B."/>
            <person name="Grigoriev I.V."/>
            <person name="Hibbett D.S."/>
            <person name="Martin F."/>
        </authorList>
    </citation>
    <scope>NUCLEOTIDE SEQUENCE [LARGE SCALE GENOMIC DNA]</scope>
    <source>
        <strain evidence="4">MUT 4182</strain>
    </source>
</reference>
<feature type="region of interest" description="Disordered" evidence="1">
    <location>
        <begin position="51"/>
        <end position="93"/>
    </location>
</feature>
<sequence>MTELSNIPHALKGLNSVVVHPDFKFPDADVVLSVTGRCLYEKQLLVDTDIRSNHSESGGASTSDDDEDFHSQTSRDRRKEREEKNNPEKPSQATLFKVHKSVLRRASEFFADMFSIPQPSNQDTIDGLPIIYMHDDPIDIHNFINHIYNSDVLHYLPLRQSTFNMMSSIIRLSRKYLLLRLAPAAMFRIRSDWPTTLEEWDKNDLQVVAITRWNAQVRDGSQDGGSRLGPEDLLVEPCRVIRFARQENILEILPAAFYHLSRLSSLNDPHRPRSCIEGRKRAHGYWMGGGRYATRSVLTPADWDTLMIGKAEIRAWFVNFRQYGWQSIHATNCGADDPSSCVLSSQGGWKNYWDEVIGVQTRKILAQDGLDVMEVLQVLRHVVLYDENLCSGCRVQAGKIVGCARTEFWDCLPDFFRLKRPNPWGGIWMEGEPVDCFEQSI</sequence>
<dbReference type="CDD" id="cd18186">
    <property type="entry name" value="BTB_POZ_ZBTB_KLHL-like"/>
    <property type="match status" value="1"/>
</dbReference>
<dbReference type="PROSITE" id="PS50097">
    <property type="entry name" value="BTB"/>
    <property type="match status" value="1"/>
</dbReference>
<dbReference type="STRING" id="1051891.A0A0C3QM14"/>